<dbReference type="AlphaFoldDB" id="A0A841GWJ7"/>
<evidence type="ECO:0000313" key="1">
    <source>
        <dbReference type="EMBL" id="MBB6069535.1"/>
    </source>
</evidence>
<proteinExistence type="predicted"/>
<comment type="caution">
    <text evidence="1">The sequence shown here is derived from an EMBL/GenBank/DDBJ whole genome shotgun (WGS) entry which is preliminary data.</text>
</comment>
<gene>
    <name evidence="1" type="ORF">HNQ61_001150</name>
</gene>
<evidence type="ECO:0000313" key="2">
    <source>
        <dbReference type="Proteomes" id="UP000582837"/>
    </source>
</evidence>
<name>A0A841GWJ7_9BACT</name>
<accession>A0A841GWJ7</accession>
<protein>
    <submittedName>
        <fullName evidence="1">NAD(P)-dependent dehydrogenase (Short-subunit alcohol dehydrogenase family)</fullName>
    </submittedName>
</protein>
<organism evidence="1 2">
    <name type="scientific">Longimicrobium terrae</name>
    <dbReference type="NCBI Taxonomy" id="1639882"/>
    <lineage>
        <taxon>Bacteria</taxon>
        <taxon>Pseudomonadati</taxon>
        <taxon>Gemmatimonadota</taxon>
        <taxon>Longimicrobiia</taxon>
        <taxon>Longimicrobiales</taxon>
        <taxon>Longimicrobiaceae</taxon>
        <taxon>Longimicrobium</taxon>
    </lineage>
</organism>
<sequence>MEIQGSRVMILGGSGLVGMAIARDILPLRPAQIVIAALTEAEVREGLDALRPIAGDAELVGEWGNLFTPSALRHATRDTVLDDAEARGTLLDALFGPLGPEAVEQDALGELILRHRPEIVVDCVNTATAFAYQNVFKSAASLREAARQGPVDAETIEKHLITLTLPPLIHHMWVALNAMTTVGTRVYLKVGTAGTGGMGLNIPFTHSETRPSRQLLAKSSVAGAQTLLLYLMARTPGAPAVKEIKPTAAISWKAIRDGDVIWRGKPIQRIDSVAPVAASEAFGGADRLERKEFGRDVMWKETGETLTGVYLDSGENGLFSPDEFEAITSLGLMEFITPEEIAVDAIREITGHPTGHDVVAALDASTSGPTYRAGVLRETALRYMDELQESRGTRSVGFEMLGPPRLTKLLYEAEILRRLCRGLDAASAIDPDAFSRAAEELIGDDADLRTRILSSKLAVLLPDGERVLRGRNVEVEPAEGDTPAQTARNGWVDLRAENWAAWRERIRAILADLDGRTGPEGGSRWDVEPWQQSRTIRPGALAAWIFRYEDKGERIKR</sequence>
<reference evidence="1 2" key="1">
    <citation type="submission" date="2020-08" db="EMBL/GenBank/DDBJ databases">
        <title>Genomic Encyclopedia of Type Strains, Phase IV (KMG-IV): sequencing the most valuable type-strain genomes for metagenomic binning, comparative biology and taxonomic classification.</title>
        <authorList>
            <person name="Goeker M."/>
        </authorList>
    </citation>
    <scope>NUCLEOTIDE SEQUENCE [LARGE SCALE GENOMIC DNA]</scope>
    <source>
        <strain evidence="1 2">DSM 29007</strain>
    </source>
</reference>
<dbReference type="EMBL" id="JACHIA010000002">
    <property type="protein sequence ID" value="MBB6069535.1"/>
    <property type="molecule type" value="Genomic_DNA"/>
</dbReference>
<dbReference type="Proteomes" id="UP000582837">
    <property type="component" value="Unassembled WGS sequence"/>
</dbReference>
<keyword evidence="2" id="KW-1185">Reference proteome</keyword>
<dbReference type="RefSeq" id="WP_170037414.1">
    <property type="nucleotide sequence ID" value="NZ_JABDTL010000002.1"/>
</dbReference>